<evidence type="ECO:0000256" key="1">
    <source>
        <dbReference type="ARBA" id="ARBA00008361"/>
    </source>
</evidence>
<dbReference type="CDD" id="cd02440">
    <property type="entry name" value="AdoMet_MTases"/>
    <property type="match status" value="1"/>
</dbReference>
<name>A0A165K4X9_9BACI</name>
<proteinExistence type="inferred from homology"/>
<dbReference type="InterPro" id="IPR013216">
    <property type="entry name" value="Methyltransf_11"/>
</dbReference>
<comment type="caution">
    <text evidence="5">The sequence shown here is derived from an EMBL/GenBank/DDBJ whole genome shotgun (WGS) entry which is preliminary data.</text>
</comment>
<dbReference type="Proteomes" id="UP000076510">
    <property type="component" value="Unassembled WGS sequence"/>
</dbReference>
<gene>
    <name evidence="5" type="ORF">AV649_20415</name>
</gene>
<dbReference type="PANTHER" id="PTHR44942">
    <property type="entry name" value="METHYLTRANSF_11 DOMAIN-CONTAINING PROTEIN"/>
    <property type="match status" value="1"/>
</dbReference>
<dbReference type="PANTHER" id="PTHR44942:SF4">
    <property type="entry name" value="METHYLTRANSFERASE TYPE 11 DOMAIN-CONTAINING PROTEIN"/>
    <property type="match status" value="1"/>
</dbReference>
<reference evidence="6" key="1">
    <citation type="submission" date="2016-01" db="EMBL/GenBank/DDBJ databases">
        <title>Whole genome sequencing of Bhargavaea cecembensis T14.</title>
        <authorList>
            <person name="Hong K.W."/>
        </authorList>
    </citation>
    <scope>NUCLEOTIDE SEQUENCE [LARGE SCALE GENOMIC DNA]</scope>
    <source>
        <strain evidence="6">M19</strain>
    </source>
</reference>
<dbReference type="Pfam" id="PF08241">
    <property type="entry name" value="Methyltransf_11"/>
    <property type="match status" value="1"/>
</dbReference>
<evidence type="ECO:0000313" key="5">
    <source>
        <dbReference type="EMBL" id="KZE48092.1"/>
    </source>
</evidence>
<dbReference type="InterPro" id="IPR051052">
    <property type="entry name" value="Diverse_substrate_MTase"/>
</dbReference>
<dbReference type="GO" id="GO:0032259">
    <property type="term" value="P:methylation"/>
    <property type="evidence" value="ECO:0007669"/>
    <property type="project" value="UniProtKB-KW"/>
</dbReference>
<evidence type="ECO:0000313" key="6">
    <source>
        <dbReference type="Proteomes" id="UP000076510"/>
    </source>
</evidence>
<keyword evidence="3 5" id="KW-0808">Transferase</keyword>
<protein>
    <submittedName>
        <fullName evidence="5">Methyltransferase type 11</fullName>
    </submittedName>
</protein>
<dbReference type="InterPro" id="IPR029063">
    <property type="entry name" value="SAM-dependent_MTases_sf"/>
</dbReference>
<sequence>MGIDFHDRNLEGCYARREVHDSWRTLIKSLVPIERIGSAADIGCGGGIYSRVLAGMGIPEVTGVDFSEAMLIGAVEHSEGYENLSYHHGSAYSTGLKSDSQDLVLERALIHHVDDVEACFAEAFRVLQKGGTLIVQDRTREDCFQEGSTHHIRGYIMELFPKLREKEESHRPQSNQVIEALKSAGFNTIEEIVFWETRALYESKEPLLEDIRSRTGRSILFDLDDKELERLVGMLNEKISVNGPLEEKDRWTIWKAVKLNTPSKERFL</sequence>
<feature type="domain" description="Methyltransferase type 11" evidence="4">
    <location>
        <begin position="41"/>
        <end position="135"/>
    </location>
</feature>
<keyword evidence="2 5" id="KW-0489">Methyltransferase</keyword>
<dbReference type="OrthoDB" id="9791837at2"/>
<accession>A0A165K4X9</accession>
<dbReference type="AlphaFoldDB" id="A0A165K4X9"/>
<dbReference type="SUPFAM" id="SSF53335">
    <property type="entry name" value="S-adenosyl-L-methionine-dependent methyltransferases"/>
    <property type="match status" value="1"/>
</dbReference>
<evidence type="ECO:0000256" key="2">
    <source>
        <dbReference type="ARBA" id="ARBA00022603"/>
    </source>
</evidence>
<comment type="similarity">
    <text evidence="1">Belongs to the methyltransferase superfamily.</text>
</comment>
<dbReference type="EMBL" id="LQQY01000019">
    <property type="protein sequence ID" value="KZE48092.1"/>
    <property type="molecule type" value="Genomic_DNA"/>
</dbReference>
<dbReference type="Gene3D" id="3.40.50.150">
    <property type="entry name" value="Vaccinia Virus protein VP39"/>
    <property type="match status" value="1"/>
</dbReference>
<organism evidence="5 6">
    <name type="scientific">Rossellomorea marisflavi</name>
    <dbReference type="NCBI Taxonomy" id="189381"/>
    <lineage>
        <taxon>Bacteria</taxon>
        <taxon>Bacillati</taxon>
        <taxon>Bacillota</taxon>
        <taxon>Bacilli</taxon>
        <taxon>Bacillales</taxon>
        <taxon>Bacillaceae</taxon>
        <taxon>Rossellomorea</taxon>
    </lineage>
</organism>
<dbReference type="RefSeq" id="WP_063191382.1">
    <property type="nucleotide sequence ID" value="NZ_JBLGCT010000002.1"/>
</dbReference>
<evidence type="ECO:0000256" key="3">
    <source>
        <dbReference type="ARBA" id="ARBA00022679"/>
    </source>
</evidence>
<evidence type="ECO:0000259" key="4">
    <source>
        <dbReference type="Pfam" id="PF08241"/>
    </source>
</evidence>
<dbReference type="GO" id="GO:0008757">
    <property type="term" value="F:S-adenosylmethionine-dependent methyltransferase activity"/>
    <property type="evidence" value="ECO:0007669"/>
    <property type="project" value="InterPro"/>
</dbReference>